<proteinExistence type="predicted"/>
<gene>
    <name evidence="3" type="ORF">JQM67_07725</name>
</gene>
<evidence type="ECO:0000256" key="1">
    <source>
        <dbReference type="ARBA" id="ARBA00023002"/>
    </source>
</evidence>
<evidence type="ECO:0000259" key="2">
    <source>
        <dbReference type="Pfam" id="PF00248"/>
    </source>
</evidence>
<dbReference type="EMBL" id="JAFBIT010000002">
    <property type="protein sequence ID" value="MCF2652488.1"/>
    <property type="molecule type" value="Genomic_DNA"/>
</dbReference>
<dbReference type="InterPro" id="IPR050523">
    <property type="entry name" value="AKR_Detox_Biosynth"/>
</dbReference>
<dbReference type="PROSITE" id="PS00062">
    <property type="entry name" value="ALDOKETO_REDUCTASE_2"/>
    <property type="match status" value="1"/>
</dbReference>
<dbReference type="Pfam" id="PF00248">
    <property type="entry name" value="Aldo_ket_red"/>
    <property type="match status" value="1"/>
</dbReference>
<evidence type="ECO:0000313" key="3">
    <source>
        <dbReference type="EMBL" id="MCF2652488.1"/>
    </source>
</evidence>
<dbReference type="RefSeq" id="WP_235323539.1">
    <property type="nucleotide sequence ID" value="NZ_JAFBIT010000002.1"/>
</dbReference>
<dbReference type="SUPFAM" id="SSF51430">
    <property type="entry name" value="NAD(P)-linked oxidoreductase"/>
    <property type="match status" value="1"/>
</dbReference>
<comment type="caution">
    <text evidence="3">The sequence shown here is derived from an EMBL/GenBank/DDBJ whole genome shotgun (WGS) entry which is preliminary data.</text>
</comment>
<protein>
    <submittedName>
        <fullName evidence="3">Aldo/keto reductase</fullName>
    </submittedName>
</protein>
<dbReference type="PANTHER" id="PTHR43364:SF4">
    <property type="entry name" value="NAD(P)-LINKED OXIDOREDUCTASE SUPERFAMILY PROTEIN"/>
    <property type="match status" value="1"/>
</dbReference>
<dbReference type="Proteomes" id="UP001299220">
    <property type="component" value="Unassembled WGS sequence"/>
</dbReference>
<dbReference type="InterPro" id="IPR023210">
    <property type="entry name" value="NADP_OxRdtase_dom"/>
</dbReference>
<dbReference type="Gene3D" id="3.20.20.100">
    <property type="entry name" value="NADP-dependent oxidoreductase domain"/>
    <property type="match status" value="1"/>
</dbReference>
<dbReference type="InterPro" id="IPR018170">
    <property type="entry name" value="Aldo/ket_reductase_CS"/>
</dbReference>
<feature type="domain" description="NADP-dependent oxidoreductase" evidence="2">
    <location>
        <begin position="18"/>
        <end position="310"/>
    </location>
</feature>
<dbReference type="PANTHER" id="PTHR43364">
    <property type="entry name" value="NADH-SPECIFIC METHYLGLYOXAL REDUCTASE-RELATED"/>
    <property type="match status" value="1"/>
</dbReference>
<name>A0ABS9CNF5_9FIRM</name>
<evidence type="ECO:0000313" key="4">
    <source>
        <dbReference type="Proteomes" id="UP001299220"/>
    </source>
</evidence>
<organism evidence="3 4">
    <name type="scientific">Anaeromassilibacillus senegalensis</name>
    <dbReference type="NCBI Taxonomy" id="1673717"/>
    <lineage>
        <taxon>Bacteria</taxon>
        <taxon>Bacillati</taxon>
        <taxon>Bacillota</taxon>
        <taxon>Clostridia</taxon>
        <taxon>Eubacteriales</taxon>
        <taxon>Acutalibacteraceae</taxon>
        <taxon>Anaeromassilibacillus</taxon>
    </lineage>
</organism>
<dbReference type="InterPro" id="IPR036812">
    <property type="entry name" value="NAD(P)_OxRdtase_dom_sf"/>
</dbReference>
<dbReference type="PRINTS" id="PR00069">
    <property type="entry name" value="ALDKETRDTASE"/>
</dbReference>
<dbReference type="InterPro" id="IPR020471">
    <property type="entry name" value="AKR"/>
</dbReference>
<sequence>MRYKVLGKTGLKVSVATVGTWAIGGSGWGAVDRNDSIRAIRSMLDNEVNIVDTAPIYGCGVSEEIVGEAIKGYDREKLIVSTKCGLVWGEGAPKGGRDISSKSIMKEIDDSLRRLGVEYIDIYHVHKPDFLGTPFEDTMSAMMKLKESGKIRHIGLSNFSIEQTEECMKYGDVEVIQPPFSMIDQRERSVLEFAKQHDIGVMTYGSLGAGMLTGTIRELPDWDPKDMRFVFYDYFKEPKFSKAQKLLKSLDKIAEARQVPVAQVAVNWITAHPLVDTALMGVRNKHEADENCAATAWELTAEEIAVLNEAVAEYERETPADGSPTKR</sequence>
<accession>A0ABS9CNF5</accession>
<dbReference type="CDD" id="cd19084">
    <property type="entry name" value="AKR_AKR11B1-like"/>
    <property type="match status" value="1"/>
</dbReference>
<reference evidence="3 4" key="1">
    <citation type="submission" date="2020-12" db="EMBL/GenBank/DDBJ databases">
        <title>Whole genome sequences of gut porcine anaerobes.</title>
        <authorList>
            <person name="Kubasova T."/>
            <person name="Jahodarova E."/>
            <person name="Rychlik I."/>
        </authorList>
    </citation>
    <scope>NUCLEOTIDE SEQUENCE [LARGE SCALE GENOMIC DNA]</scope>
    <source>
        <strain evidence="3 4">An867</strain>
    </source>
</reference>
<keyword evidence="1" id="KW-0560">Oxidoreductase</keyword>
<keyword evidence="4" id="KW-1185">Reference proteome</keyword>